<dbReference type="Pfam" id="PF10016">
    <property type="entry name" value="DUF2259"/>
    <property type="match status" value="1"/>
</dbReference>
<organism evidence="2 3">
    <name type="scientific">Oricola cellulosilytica</name>
    <dbReference type="NCBI Taxonomy" id="1429082"/>
    <lineage>
        <taxon>Bacteria</taxon>
        <taxon>Pseudomonadati</taxon>
        <taxon>Pseudomonadota</taxon>
        <taxon>Alphaproteobacteria</taxon>
        <taxon>Hyphomicrobiales</taxon>
        <taxon>Ahrensiaceae</taxon>
        <taxon>Oricola</taxon>
    </lineage>
</organism>
<evidence type="ECO:0000256" key="1">
    <source>
        <dbReference type="SAM" id="SignalP"/>
    </source>
</evidence>
<gene>
    <name evidence="2" type="ORF">E0D97_10880</name>
</gene>
<dbReference type="OrthoDB" id="65722at2"/>
<feature type="chain" id="PRO_5020586109" evidence="1">
    <location>
        <begin position="23"/>
        <end position="244"/>
    </location>
</feature>
<name>A0A4R0PBC2_9HYPH</name>
<reference evidence="2 3" key="1">
    <citation type="journal article" date="2015" name="Antonie Van Leeuwenhoek">
        <title>Oricola cellulosilytica gen. nov., sp. nov., a cellulose-degrading bacterium of the family Phyllobacteriaceae isolated from surface seashore water, and emended descriptions of Mesorhizobium loti and Phyllobacterium myrsinacearum.</title>
        <authorList>
            <person name="Hameed A."/>
            <person name="Shahina M."/>
            <person name="Lai W.A."/>
            <person name="Lin S.Y."/>
            <person name="Young L.S."/>
            <person name="Liu Y.C."/>
            <person name="Hsu Y.H."/>
            <person name="Young C.C."/>
        </authorList>
    </citation>
    <scope>NUCLEOTIDE SEQUENCE [LARGE SCALE GENOMIC DNA]</scope>
    <source>
        <strain evidence="2 3">KCTC 52183</strain>
    </source>
</reference>
<feature type="signal peptide" evidence="1">
    <location>
        <begin position="1"/>
        <end position="22"/>
    </location>
</feature>
<keyword evidence="3" id="KW-1185">Reference proteome</keyword>
<keyword evidence="1" id="KW-0732">Signal</keyword>
<dbReference type="Proteomes" id="UP000291301">
    <property type="component" value="Unassembled WGS sequence"/>
</dbReference>
<comment type="caution">
    <text evidence="2">The sequence shown here is derived from an EMBL/GenBank/DDBJ whole genome shotgun (WGS) entry which is preliminary data.</text>
</comment>
<evidence type="ECO:0000313" key="3">
    <source>
        <dbReference type="Proteomes" id="UP000291301"/>
    </source>
</evidence>
<accession>A0A4R0PBC2</accession>
<evidence type="ECO:0000313" key="2">
    <source>
        <dbReference type="EMBL" id="TCD14550.1"/>
    </source>
</evidence>
<protein>
    <submittedName>
        <fullName evidence="2">DUF2259 domain-containing protein</fullName>
    </submittedName>
</protein>
<proteinExistence type="predicted"/>
<dbReference type="EMBL" id="SJST01000003">
    <property type="protein sequence ID" value="TCD14550.1"/>
    <property type="molecule type" value="Genomic_DNA"/>
</dbReference>
<dbReference type="RefSeq" id="WP_131568691.1">
    <property type="nucleotide sequence ID" value="NZ_JAINFK010000009.1"/>
</dbReference>
<dbReference type="AlphaFoldDB" id="A0A4R0PBC2"/>
<dbReference type="InterPro" id="IPR018725">
    <property type="entry name" value="DUF2259_secreted"/>
</dbReference>
<sequence>MGARQSLIALFGSMVLTAPSVAGDIAALNVLGFSDDGATFAFEEYGVQDGSGFPYANRFYIDTASDSFMPGSPIRVRLDDENATLEDARVQAKLSGEAIVPDGSLVPGSQAGWNPITELSADPARMVVNPRPVFPPVDAPLEIRLEEVFFPVLENCQDISERDVGFRLLSVDASAGGRTTILHEDHSVPASRGCPIGYRFGGVQTYISHRGPSVIAVLIAIESFGFEGPDFRWMAVTKNFADRP</sequence>